<feature type="region of interest" description="Disordered" evidence="1">
    <location>
        <begin position="1"/>
        <end position="21"/>
    </location>
</feature>
<evidence type="ECO:0000313" key="2">
    <source>
        <dbReference type="EMBL" id="PVD34951.1"/>
    </source>
</evidence>
<dbReference type="AlphaFoldDB" id="A0A2T7PNE9"/>
<accession>A0A2T7PNE9</accession>
<feature type="region of interest" description="Disordered" evidence="1">
    <location>
        <begin position="44"/>
        <end position="69"/>
    </location>
</feature>
<evidence type="ECO:0000256" key="1">
    <source>
        <dbReference type="SAM" id="MobiDB-lite"/>
    </source>
</evidence>
<gene>
    <name evidence="2" type="ORF">C0Q70_06232</name>
</gene>
<dbReference type="Proteomes" id="UP000245119">
    <property type="component" value="Linkage Group LG3"/>
</dbReference>
<comment type="caution">
    <text evidence="2">The sequence shown here is derived from an EMBL/GenBank/DDBJ whole genome shotgun (WGS) entry which is preliminary data.</text>
</comment>
<protein>
    <submittedName>
        <fullName evidence="2">Uncharacterized protein</fullName>
    </submittedName>
</protein>
<sequence>MSSRPEQTPSKRHLGVQPVGQWTPNNFIHIPQMMSTVRISGDRATGKALEPLTPTPHPYDPTRRRLPPV</sequence>
<organism evidence="2 3">
    <name type="scientific">Pomacea canaliculata</name>
    <name type="common">Golden apple snail</name>
    <dbReference type="NCBI Taxonomy" id="400727"/>
    <lineage>
        <taxon>Eukaryota</taxon>
        <taxon>Metazoa</taxon>
        <taxon>Spiralia</taxon>
        <taxon>Lophotrochozoa</taxon>
        <taxon>Mollusca</taxon>
        <taxon>Gastropoda</taxon>
        <taxon>Caenogastropoda</taxon>
        <taxon>Architaenioglossa</taxon>
        <taxon>Ampullarioidea</taxon>
        <taxon>Ampullariidae</taxon>
        <taxon>Pomacea</taxon>
    </lineage>
</organism>
<keyword evidence="3" id="KW-1185">Reference proteome</keyword>
<name>A0A2T7PNE9_POMCA</name>
<dbReference type="EMBL" id="PZQS01000003">
    <property type="protein sequence ID" value="PVD34951.1"/>
    <property type="molecule type" value="Genomic_DNA"/>
</dbReference>
<reference evidence="2 3" key="1">
    <citation type="submission" date="2018-04" db="EMBL/GenBank/DDBJ databases">
        <title>The genome of golden apple snail Pomacea canaliculata provides insight into stress tolerance and invasive adaptation.</title>
        <authorList>
            <person name="Liu C."/>
            <person name="Liu B."/>
            <person name="Ren Y."/>
            <person name="Zhang Y."/>
            <person name="Wang H."/>
            <person name="Li S."/>
            <person name="Jiang F."/>
            <person name="Yin L."/>
            <person name="Zhang G."/>
            <person name="Qian W."/>
            <person name="Fan W."/>
        </authorList>
    </citation>
    <scope>NUCLEOTIDE SEQUENCE [LARGE SCALE GENOMIC DNA]</scope>
    <source>
        <strain evidence="2">SZHN2017</strain>
        <tissue evidence="2">Muscle</tissue>
    </source>
</reference>
<proteinExistence type="predicted"/>
<evidence type="ECO:0000313" key="3">
    <source>
        <dbReference type="Proteomes" id="UP000245119"/>
    </source>
</evidence>